<evidence type="ECO:0000313" key="2">
    <source>
        <dbReference type="EMBL" id="KAF0301971.1"/>
    </source>
</evidence>
<comment type="caution">
    <text evidence="2">The sequence shown here is derived from an EMBL/GenBank/DDBJ whole genome shotgun (WGS) entry which is preliminary data.</text>
</comment>
<accession>A0A6A4WJ82</accession>
<dbReference type="AlphaFoldDB" id="A0A6A4WJ82"/>
<organism evidence="2 3">
    <name type="scientific">Amphibalanus amphitrite</name>
    <name type="common">Striped barnacle</name>
    <name type="synonym">Balanus amphitrite</name>
    <dbReference type="NCBI Taxonomy" id="1232801"/>
    <lineage>
        <taxon>Eukaryota</taxon>
        <taxon>Metazoa</taxon>
        <taxon>Ecdysozoa</taxon>
        <taxon>Arthropoda</taxon>
        <taxon>Crustacea</taxon>
        <taxon>Multicrustacea</taxon>
        <taxon>Cirripedia</taxon>
        <taxon>Thoracica</taxon>
        <taxon>Thoracicalcarea</taxon>
        <taxon>Balanomorpha</taxon>
        <taxon>Balanoidea</taxon>
        <taxon>Balanidae</taxon>
        <taxon>Amphibalaninae</taxon>
        <taxon>Amphibalanus</taxon>
    </lineage>
</organism>
<proteinExistence type="predicted"/>
<name>A0A6A4WJ82_AMPAM</name>
<gene>
    <name evidence="2" type="ORF">FJT64_025867</name>
</gene>
<sequence length="154" mass="17057">MNSSIATGTIPAHWTDSFLVPIPKPGKDHHTLQGYRIITVQNIGGKLVEGLVSRQLSSYLEQHLPATLGAYRPGRATWLNVGQVVHTAFEAFEAREHTLIVGLDLQDAYNLVSVPKLARLLMDLGVNPYLVSEGVAKLRHLKTVQRFTYDLMGQ</sequence>
<feature type="domain" description="Reverse transcriptase" evidence="1">
    <location>
        <begin position="22"/>
        <end position="137"/>
    </location>
</feature>
<dbReference type="Proteomes" id="UP000440578">
    <property type="component" value="Unassembled WGS sequence"/>
</dbReference>
<keyword evidence="3" id="KW-1185">Reference proteome</keyword>
<protein>
    <submittedName>
        <fullName evidence="2">LINE-1 retrotransposable element ORF2 protein</fullName>
    </submittedName>
</protein>
<evidence type="ECO:0000313" key="3">
    <source>
        <dbReference type="Proteomes" id="UP000440578"/>
    </source>
</evidence>
<dbReference type="PANTHER" id="PTHR19446">
    <property type="entry name" value="REVERSE TRANSCRIPTASES"/>
    <property type="match status" value="1"/>
</dbReference>
<dbReference type="InterPro" id="IPR000477">
    <property type="entry name" value="RT_dom"/>
</dbReference>
<reference evidence="2 3" key="1">
    <citation type="submission" date="2019-07" db="EMBL/GenBank/DDBJ databases">
        <title>Draft genome assembly of a fouling barnacle, Amphibalanus amphitrite (Darwin, 1854): The first reference genome for Thecostraca.</title>
        <authorList>
            <person name="Kim W."/>
        </authorList>
    </citation>
    <scope>NUCLEOTIDE SEQUENCE [LARGE SCALE GENOMIC DNA]</scope>
    <source>
        <strain evidence="2">SNU_AA5</strain>
        <tissue evidence="2">Soma without cirri and trophi</tissue>
    </source>
</reference>
<dbReference type="EMBL" id="VIIS01001105">
    <property type="protein sequence ID" value="KAF0301971.1"/>
    <property type="molecule type" value="Genomic_DNA"/>
</dbReference>
<evidence type="ECO:0000259" key="1">
    <source>
        <dbReference type="Pfam" id="PF00078"/>
    </source>
</evidence>
<dbReference type="Pfam" id="PF00078">
    <property type="entry name" value="RVT_1"/>
    <property type="match status" value="1"/>
</dbReference>